<dbReference type="Pfam" id="PF10988">
    <property type="entry name" value="DUF2807"/>
    <property type="match status" value="1"/>
</dbReference>
<proteinExistence type="predicted"/>
<feature type="chain" id="PRO_5043534103" description="Putative auto-transporter adhesin head GIN domain-containing protein" evidence="2">
    <location>
        <begin position="26"/>
        <end position="217"/>
    </location>
</feature>
<gene>
    <name evidence="4" type="ORF">HY3_01695</name>
</gene>
<dbReference type="InterPro" id="IPR021255">
    <property type="entry name" value="DUF2807"/>
</dbReference>
<keyword evidence="2" id="KW-0732">Signal</keyword>
<sequence length="217" mass="22241">MKKRILFAAASAALAVTAFTPASYADVTKTYDAVNFDELDVAAGVEVKFTTAPDYSVHAVFSRGGPDDVKVRQDGDRLYLARKNTSSLSNKKMRVTFHVTAPSLEEIEASSGSSLLAEGLQTDDMVISVSSGASVSAYGSCNKLNIKASSGGSANAKELTCKTVKAGANSGGSVRAYASDAAKSKTSSGGSVDIYGNPASRSANKSISGGSTDFHGG</sequence>
<name>A0A062TUL0_9PROT</name>
<evidence type="ECO:0000256" key="2">
    <source>
        <dbReference type="SAM" id="SignalP"/>
    </source>
</evidence>
<evidence type="ECO:0000256" key="1">
    <source>
        <dbReference type="SAM" id="MobiDB-lite"/>
    </source>
</evidence>
<comment type="caution">
    <text evidence="4">The sequence shown here is derived from an EMBL/GenBank/DDBJ whole genome shotgun (WGS) entry which is preliminary data.</text>
</comment>
<feature type="region of interest" description="Disordered" evidence="1">
    <location>
        <begin position="183"/>
        <end position="217"/>
    </location>
</feature>
<dbReference type="OrthoDB" id="7618549at2"/>
<organism evidence="4 5">
    <name type="scientific">Hyphomonas pacifica</name>
    <dbReference type="NCBI Taxonomy" id="1280941"/>
    <lineage>
        <taxon>Bacteria</taxon>
        <taxon>Pseudomonadati</taxon>
        <taxon>Pseudomonadota</taxon>
        <taxon>Alphaproteobacteria</taxon>
        <taxon>Hyphomonadales</taxon>
        <taxon>Hyphomonadaceae</taxon>
        <taxon>Hyphomonas</taxon>
    </lineage>
</organism>
<evidence type="ECO:0000313" key="4">
    <source>
        <dbReference type="EMBL" id="RAN34345.1"/>
    </source>
</evidence>
<dbReference type="STRING" id="1280941.HY2_01610"/>
<dbReference type="AlphaFoldDB" id="A0A062TUL0"/>
<feature type="signal peptide" evidence="2">
    <location>
        <begin position="1"/>
        <end position="25"/>
    </location>
</feature>
<dbReference type="Proteomes" id="UP000249123">
    <property type="component" value="Unassembled WGS sequence"/>
</dbReference>
<feature type="compositionally biased region" description="Polar residues" evidence="1">
    <location>
        <begin position="199"/>
        <end position="211"/>
    </location>
</feature>
<dbReference type="eggNOG" id="ENOG5033A7H">
    <property type="taxonomic scope" value="Bacteria"/>
</dbReference>
<accession>A0A328JQU4</accession>
<evidence type="ECO:0000313" key="5">
    <source>
        <dbReference type="Proteomes" id="UP000249123"/>
    </source>
</evidence>
<reference evidence="4 5" key="1">
    <citation type="submission" date="2013-04" db="EMBL/GenBank/DDBJ databases">
        <title>Hyphomonas sp. T24B3 Genome Sequencing.</title>
        <authorList>
            <person name="Lai Q."/>
            <person name="Shao Z."/>
        </authorList>
    </citation>
    <scope>NUCLEOTIDE SEQUENCE [LARGE SCALE GENOMIC DNA]</scope>
    <source>
        <strain evidence="4 5">T24B3</strain>
    </source>
</reference>
<dbReference type="RefSeq" id="WP_034825475.1">
    <property type="nucleotide sequence ID" value="NZ_AWFA01000012.1"/>
</dbReference>
<accession>A0A062TUL0</accession>
<feature type="domain" description="Putative auto-transporter adhesin head GIN" evidence="3">
    <location>
        <begin position="35"/>
        <end position="198"/>
    </location>
</feature>
<protein>
    <recommendedName>
        <fullName evidence="3">Putative auto-transporter adhesin head GIN domain-containing protein</fullName>
    </recommendedName>
</protein>
<keyword evidence="5" id="KW-1185">Reference proteome</keyword>
<evidence type="ECO:0000259" key="3">
    <source>
        <dbReference type="Pfam" id="PF10988"/>
    </source>
</evidence>
<dbReference type="EMBL" id="AWFB01000012">
    <property type="protein sequence ID" value="RAN34345.1"/>
    <property type="molecule type" value="Genomic_DNA"/>
</dbReference>
<dbReference type="Gene3D" id="2.160.20.120">
    <property type="match status" value="1"/>
</dbReference>